<dbReference type="AlphaFoldDB" id="A0A7W8GES6"/>
<organism evidence="3 4">
    <name type="scientific">Deinococcus budaensis</name>
    <dbReference type="NCBI Taxonomy" id="1665626"/>
    <lineage>
        <taxon>Bacteria</taxon>
        <taxon>Thermotogati</taxon>
        <taxon>Deinococcota</taxon>
        <taxon>Deinococci</taxon>
        <taxon>Deinococcales</taxon>
        <taxon>Deinococcaceae</taxon>
        <taxon>Deinococcus</taxon>
    </lineage>
</organism>
<name>A0A7W8GES6_9DEIO</name>
<reference evidence="3 4" key="1">
    <citation type="submission" date="2020-08" db="EMBL/GenBank/DDBJ databases">
        <title>Genomic Encyclopedia of Type Strains, Phase IV (KMG-IV): sequencing the most valuable type-strain genomes for metagenomic binning, comparative biology and taxonomic classification.</title>
        <authorList>
            <person name="Goeker M."/>
        </authorList>
    </citation>
    <scope>NUCLEOTIDE SEQUENCE [LARGE SCALE GENOMIC DNA]</scope>
    <source>
        <strain evidence="3 4">DSM 101791</strain>
    </source>
</reference>
<evidence type="ECO:0000313" key="3">
    <source>
        <dbReference type="EMBL" id="MBB5234225.1"/>
    </source>
</evidence>
<dbReference type="SUPFAM" id="SSF53300">
    <property type="entry name" value="vWA-like"/>
    <property type="match status" value="1"/>
</dbReference>
<dbReference type="InterPro" id="IPR002035">
    <property type="entry name" value="VWF_A"/>
</dbReference>
<dbReference type="EMBL" id="JACHFN010000005">
    <property type="protein sequence ID" value="MBB5234225.1"/>
    <property type="molecule type" value="Genomic_DNA"/>
</dbReference>
<dbReference type="RefSeq" id="WP_184027795.1">
    <property type="nucleotide sequence ID" value="NZ_JACHFN010000005.1"/>
</dbReference>
<feature type="domain" description="VWFA" evidence="2">
    <location>
        <begin position="338"/>
        <end position="434"/>
    </location>
</feature>
<feature type="compositionally biased region" description="Basic and acidic residues" evidence="1">
    <location>
        <begin position="234"/>
        <end position="246"/>
    </location>
</feature>
<protein>
    <recommendedName>
        <fullName evidence="2">VWFA domain-containing protein</fullName>
    </recommendedName>
</protein>
<feature type="compositionally biased region" description="Gly residues" evidence="1">
    <location>
        <begin position="222"/>
        <end position="233"/>
    </location>
</feature>
<sequence>MIVPSGPSTLPWPHQPAWRTFAGQLFRFYSRKSNFTVLLTKRGGTAAVDPESKVVYLDPNLLPVTDPNVLRHAPVDEHGTRALLLRAILAHEAGHVQFSGDKPAALLGQLWNALEDERMERLMAARYPELVPAFDFLGDTLAEKVSPKWRFDSLEGCLAVRFEHDRAAPKWAPARPDEWADVWPLMQAAWTAPDSDRVTWIAGCILGLLGLDQADERDPFGGLVGAGGAGGAGDPDRQQPRDDGDGGRSPGGQGSGDPGDRPPPDPAPDPADILTVGDVEGPARLVASVLRERARPGRTRPHETRGNLDLTRYLEGRSKLFRQRQEPTRPSELHVTWIVDRSGSMNEEGRMGCAVRALHMGIRAAQIADVPVRVIAFDDVVEEPVPFGLSPAAATSALRTIFPRGYTELAPAMRRAFESPRRAGEQHLHIVICDGGLDAEDMAACGRLIGDHRDVRVLPVLIGEAANRSIAQAWQATFGTLLLAHDHTQLAGVIRARLRALRR</sequence>
<dbReference type="CDD" id="cd00198">
    <property type="entry name" value="vWFA"/>
    <property type="match status" value="1"/>
</dbReference>
<accession>A0A7W8GES6</accession>
<comment type="caution">
    <text evidence="3">The sequence shown here is derived from an EMBL/GenBank/DDBJ whole genome shotgun (WGS) entry which is preliminary data.</text>
</comment>
<dbReference type="Pfam" id="PF13519">
    <property type="entry name" value="VWA_2"/>
    <property type="match status" value="1"/>
</dbReference>
<evidence type="ECO:0000313" key="4">
    <source>
        <dbReference type="Proteomes" id="UP000525389"/>
    </source>
</evidence>
<proteinExistence type="predicted"/>
<dbReference type="Gene3D" id="3.40.50.410">
    <property type="entry name" value="von Willebrand factor, type A domain"/>
    <property type="match status" value="1"/>
</dbReference>
<feature type="compositionally biased region" description="Gly residues" evidence="1">
    <location>
        <begin position="247"/>
        <end position="257"/>
    </location>
</feature>
<evidence type="ECO:0000259" key="2">
    <source>
        <dbReference type="Pfam" id="PF13519"/>
    </source>
</evidence>
<gene>
    <name evidence="3" type="ORF">HNQ09_001663</name>
</gene>
<dbReference type="Proteomes" id="UP000525389">
    <property type="component" value="Unassembled WGS sequence"/>
</dbReference>
<evidence type="ECO:0000256" key="1">
    <source>
        <dbReference type="SAM" id="MobiDB-lite"/>
    </source>
</evidence>
<keyword evidence="4" id="KW-1185">Reference proteome</keyword>
<feature type="region of interest" description="Disordered" evidence="1">
    <location>
        <begin position="220"/>
        <end position="275"/>
    </location>
</feature>
<dbReference type="InterPro" id="IPR036465">
    <property type="entry name" value="vWFA_dom_sf"/>
</dbReference>